<dbReference type="SUPFAM" id="SSF55931">
    <property type="entry name" value="Glutamine synthetase/guanido kinase"/>
    <property type="match status" value="1"/>
</dbReference>
<proteinExistence type="inferred from homology"/>
<dbReference type="GO" id="GO:0016874">
    <property type="term" value="F:ligase activity"/>
    <property type="evidence" value="ECO:0007669"/>
    <property type="project" value="UniProtKB-KW"/>
</dbReference>
<dbReference type="NCBIfam" id="NF010041">
    <property type="entry name" value="PRK13517.1-1"/>
    <property type="match status" value="1"/>
</dbReference>
<keyword evidence="1 5" id="KW-0436">Ligase</keyword>
<dbReference type="NCBIfam" id="TIGR02050">
    <property type="entry name" value="gshA_cyan_rel"/>
    <property type="match status" value="1"/>
</dbReference>
<comment type="catalytic activity">
    <reaction evidence="4 5">
        <text>L-cysteine + L-glutamate + ATP = gamma-L-glutamyl-L-cysteine + ADP + phosphate + H(+)</text>
        <dbReference type="Rhea" id="RHEA:13285"/>
        <dbReference type="ChEBI" id="CHEBI:15378"/>
        <dbReference type="ChEBI" id="CHEBI:29985"/>
        <dbReference type="ChEBI" id="CHEBI:30616"/>
        <dbReference type="ChEBI" id="CHEBI:35235"/>
        <dbReference type="ChEBI" id="CHEBI:43474"/>
        <dbReference type="ChEBI" id="CHEBI:58173"/>
        <dbReference type="ChEBI" id="CHEBI:456216"/>
        <dbReference type="EC" id="6.3.2.2"/>
    </reaction>
</comment>
<dbReference type="InterPro" id="IPR014746">
    <property type="entry name" value="Gln_synth/guanido_kin_cat_dom"/>
</dbReference>
<evidence type="ECO:0000256" key="4">
    <source>
        <dbReference type="ARBA" id="ARBA00048819"/>
    </source>
</evidence>
<dbReference type="EMBL" id="BSDI01000009">
    <property type="protein sequence ID" value="GLH97239.1"/>
    <property type="molecule type" value="Genomic_DNA"/>
</dbReference>
<keyword evidence="2 5" id="KW-0547">Nucleotide-binding</keyword>
<evidence type="ECO:0000256" key="3">
    <source>
        <dbReference type="ARBA" id="ARBA00022840"/>
    </source>
</evidence>
<protein>
    <recommendedName>
        <fullName evidence="5">Putative glutamate--cysteine ligase 2</fullName>
        <ecNumber evidence="5">6.3.2.2</ecNumber>
    </recommendedName>
    <alternativeName>
        <fullName evidence="5">Gamma-glutamylcysteine synthetase 2</fullName>
        <shortName evidence="5">GCS 2</shortName>
        <shortName evidence="5">Gamma-GCS 2</shortName>
    </alternativeName>
</protein>
<dbReference type="InterPro" id="IPR011793">
    <property type="entry name" value="YbdK"/>
</dbReference>
<keyword evidence="7" id="KW-1185">Reference proteome</keyword>
<comment type="caution">
    <text evidence="6">The sequence shown here is derived from an EMBL/GenBank/DDBJ whole genome shotgun (WGS) entry which is preliminary data.</text>
</comment>
<accession>A0ABQ5QS62</accession>
<dbReference type="Pfam" id="PF04107">
    <property type="entry name" value="GCS2"/>
    <property type="match status" value="1"/>
</dbReference>
<gene>
    <name evidence="6" type="ORF">Pa4123_25140</name>
</gene>
<dbReference type="Proteomes" id="UP001144280">
    <property type="component" value="Unassembled WGS sequence"/>
</dbReference>
<dbReference type="InterPro" id="IPR050141">
    <property type="entry name" value="GCL_type2/YbdK_subfam"/>
</dbReference>
<sequence length="367" mass="39497">MAVTLTVGVEEEFLLLDAEKTQAAAAADAVLAEVPADLRGQVTHEYLTSQIEINSPPGLDLGALRHALSLLRGGVADAASRAGVRVVAIGCSPVTGPEPPVVDKPRFHRMVERFGALSPGPGLNGLHVHIGIPDPETGVRVLNHLRPWLPLLHAATTNSPFADGLDSGYASWRSVMWARWPSVGPTPYLESHEHYERMVADLIATGAMLDEGMLYWYARLSASYPTVEIRIGDVCPSVDDTVLLAALVRGLVATVLDDIERGVVAPRVPHHLLTAAHWRAAHDGLAGLAVDPADQRSRPAWHLMRRLFDTVRPALAAHGDLELVTVLMGRLRARGTGASRQRAVYARTGEMSAVLDYLAAQTRARAS</sequence>
<organism evidence="6 7">
    <name type="scientific">Phytohabitans aurantiacus</name>
    <dbReference type="NCBI Taxonomy" id="3016789"/>
    <lineage>
        <taxon>Bacteria</taxon>
        <taxon>Bacillati</taxon>
        <taxon>Actinomycetota</taxon>
        <taxon>Actinomycetes</taxon>
        <taxon>Micromonosporales</taxon>
        <taxon>Micromonosporaceae</taxon>
    </lineage>
</organism>
<dbReference type="InterPro" id="IPR006336">
    <property type="entry name" value="GCS2"/>
</dbReference>
<dbReference type="PANTHER" id="PTHR36510:SF1">
    <property type="entry name" value="GLUTAMATE--CYSTEINE LIGASE 2-RELATED"/>
    <property type="match status" value="1"/>
</dbReference>
<evidence type="ECO:0000313" key="6">
    <source>
        <dbReference type="EMBL" id="GLH97239.1"/>
    </source>
</evidence>
<evidence type="ECO:0000256" key="5">
    <source>
        <dbReference type="HAMAP-Rule" id="MF_01609"/>
    </source>
</evidence>
<dbReference type="HAMAP" id="MF_01609">
    <property type="entry name" value="Glu_cys_ligase_2"/>
    <property type="match status" value="1"/>
</dbReference>
<comment type="function">
    <text evidence="5">ATP-dependent carboxylate-amine ligase which exhibits weak glutamate--cysteine ligase activity.</text>
</comment>
<evidence type="ECO:0000256" key="2">
    <source>
        <dbReference type="ARBA" id="ARBA00022741"/>
    </source>
</evidence>
<evidence type="ECO:0000256" key="1">
    <source>
        <dbReference type="ARBA" id="ARBA00022598"/>
    </source>
</evidence>
<dbReference type="Gene3D" id="3.30.590.20">
    <property type="match status" value="1"/>
</dbReference>
<comment type="similarity">
    <text evidence="5">Belongs to the glutamate--cysteine ligase type 2 family. YbdK subfamily.</text>
</comment>
<dbReference type="EC" id="6.3.2.2" evidence="5"/>
<reference evidence="6" key="1">
    <citation type="submission" date="2022-12" db="EMBL/GenBank/DDBJ databases">
        <title>New Phytohabitans aurantiacus sp. RD004123 nov., an actinomycete isolated from soil.</title>
        <authorList>
            <person name="Triningsih D.W."/>
            <person name="Harunari E."/>
            <person name="Igarashi Y."/>
        </authorList>
    </citation>
    <scope>NUCLEOTIDE SEQUENCE</scope>
    <source>
        <strain evidence="6">RD004123</strain>
    </source>
</reference>
<name>A0ABQ5QS62_9ACTN</name>
<evidence type="ECO:0000313" key="7">
    <source>
        <dbReference type="Proteomes" id="UP001144280"/>
    </source>
</evidence>
<keyword evidence="3 5" id="KW-0067">ATP-binding</keyword>
<dbReference type="PANTHER" id="PTHR36510">
    <property type="entry name" value="GLUTAMATE--CYSTEINE LIGASE 2-RELATED"/>
    <property type="match status" value="1"/>
</dbReference>